<evidence type="ECO:0000313" key="4">
    <source>
        <dbReference type="Proteomes" id="UP000636479"/>
    </source>
</evidence>
<dbReference type="AlphaFoldDB" id="A0A8H6WDF2"/>
<sequence length="290" mass="31903">MSASMSVPTALGSLLLGGLFASLLSGVVATDVVAYFRVYKADAPGLKALILAIGALDLFHTGLIWTAMWEYAIANWGLTSRIDYIPWSIALTVLITAIVTFLVHCFFAQRIFRLSKRNWYMAASVVFFALVRLAAASVSTAEMLRYKSFPVYMVHSRWILTFGLSMSSCVDILITALLLYLFKGSRRPKGSHLNQVLDQMSLYAFETGSLTCLGTIATMICWITMHHNLVFLGLHFAIGKLYAISLLVTLNTREGIRRSRATMLAERGGVLVLPAEIPSDKNSSSGHGTY</sequence>
<dbReference type="GeneID" id="59341965"/>
<feature type="transmembrane region" description="Helical" evidence="1">
    <location>
        <begin position="48"/>
        <end position="72"/>
    </location>
</feature>
<feature type="transmembrane region" description="Helical" evidence="1">
    <location>
        <begin position="12"/>
        <end position="36"/>
    </location>
</feature>
<reference evidence="3" key="1">
    <citation type="submission" date="2020-05" db="EMBL/GenBank/DDBJ databases">
        <title>Mycena genomes resolve the evolution of fungal bioluminescence.</title>
        <authorList>
            <person name="Tsai I.J."/>
        </authorList>
    </citation>
    <scope>NUCLEOTIDE SEQUENCE</scope>
    <source>
        <strain evidence="3">171206Taipei</strain>
    </source>
</reference>
<dbReference type="OrthoDB" id="3206554at2759"/>
<gene>
    <name evidence="3" type="ORF">MIND_00257100</name>
</gene>
<feature type="transmembrane region" description="Helical" evidence="1">
    <location>
        <begin position="231"/>
        <end position="250"/>
    </location>
</feature>
<keyword evidence="1" id="KW-0812">Transmembrane</keyword>
<dbReference type="PANTHER" id="PTHR40465">
    <property type="entry name" value="CHROMOSOME 1, WHOLE GENOME SHOTGUN SEQUENCE"/>
    <property type="match status" value="1"/>
</dbReference>
<dbReference type="Proteomes" id="UP000636479">
    <property type="component" value="Unassembled WGS sequence"/>
</dbReference>
<organism evidence="3 4">
    <name type="scientific">Mycena indigotica</name>
    <dbReference type="NCBI Taxonomy" id="2126181"/>
    <lineage>
        <taxon>Eukaryota</taxon>
        <taxon>Fungi</taxon>
        <taxon>Dikarya</taxon>
        <taxon>Basidiomycota</taxon>
        <taxon>Agaricomycotina</taxon>
        <taxon>Agaricomycetes</taxon>
        <taxon>Agaricomycetidae</taxon>
        <taxon>Agaricales</taxon>
        <taxon>Marasmiineae</taxon>
        <taxon>Mycenaceae</taxon>
        <taxon>Mycena</taxon>
    </lineage>
</organism>
<keyword evidence="1" id="KW-1133">Transmembrane helix</keyword>
<feature type="transmembrane region" description="Helical" evidence="1">
    <location>
        <begin position="119"/>
        <end position="138"/>
    </location>
</feature>
<feature type="transmembrane region" description="Helical" evidence="1">
    <location>
        <begin position="84"/>
        <end position="107"/>
    </location>
</feature>
<name>A0A8H6WDF2_9AGAR</name>
<feature type="transmembrane region" description="Helical" evidence="1">
    <location>
        <begin position="158"/>
        <end position="182"/>
    </location>
</feature>
<comment type="caution">
    <text evidence="3">The sequence shown here is derived from an EMBL/GenBank/DDBJ whole genome shotgun (WGS) entry which is preliminary data.</text>
</comment>
<dbReference type="Pfam" id="PF20152">
    <property type="entry name" value="DUF6534"/>
    <property type="match status" value="1"/>
</dbReference>
<dbReference type="InterPro" id="IPR045339">
    <property type="entry name" value="DUF6534"/>
</dbReference>
<protein>
    <recommendedName>
        <fullName evidence="2">DUF6534 domain-containing protein</fullName>
    </recommendedName>
</protein>
<feature type="domain" description="DUF6534" evidence="2">
    <location>
        <begin position="168"/>
        <end position="254"/>
    </location>
</feature>
<keyword evidence="4" id="KW-1185">Reference proteome</keyword>
<feature type="transmembrane region" description="Helical" evidence="1">
    <location>
        <begin position="203"/>
        <end position="225"/>
    </location>
</feature>
<evidence type="ECO:0000259" key="2">
    <source>
        <dbReference type="Pfam" id="PF20152"/>
    </source>
</evidence>
<dbReference type="RefSeq" id="XP_037224544.1">
    <property type="nucleotide sequence ID" value="XM_037359449.1"/>
</dbReference>
<dbReference type="PANTHER" id="PTHR40465:SF1">
    <property type="entry name" value="DUF6534 DOMAIN-CONTAINING PROTEIN"/>
    <property type="match status" value="1"/>
</dbReference>
<proteinExistence type="predicted"/>
<dbReference type="EMBL" id="JACAZF010000002">
    <property type="protein sequence ID" value="KAF7312436.1"/>
    <property type="molecule type" value="Genomic_DNA"/>
</dbReference>
<evidence type="ECO:0000256" key="1">
    <source>
        <dbReference type="SAM" id="Phobius"/>
    </source>
</evidence>
<keyword evidence="1" id="KW-0472">Membrane</keyword>
<accession>A0A8H6WDF2</accession>
<evidence type="ECO:0000313" key="3">
    <source>
        <dbReference type="EMBL" id="KAF7312436.1"/>
    </source>
</evidence>